<dbReference type="Pfam" id="PF01266">
    <property type="entry name" value="DAO"/>
    <property type="match status" value="1"/>
</dbReference>
<dbReference type="InterPro" id="IPR045170">
    <property type="entry name" value="MTOX"/>
</dbReference>
<proteinExistence type="predicted"/>
<dbReference type="EMBL" id="RJKE01000001">
    <property type="protein sequence ID" value="ROO89116.1"/>
    <property type="molecule type" value="Genomic_DNA"/>
</dbReference>
<feature type="region of interest" description="Disordered" evidence="5">
    <location>
        <begin position="1"/>
        <end position="47"/>
    </location>
</feature>
<dbReference type="Gene3D" id="3.30.9.10">
    <property type="entry name" value="D-Amino Acid Oxidase, subunit A, domain 2"/>
    <property type="match status" value="1"/>
</dbReference>
<reference evidence="7 8" key="1">
    <citation type="submission" date="2018-11" db="EMBL/GenBank/DDBJ databases">
        <title>Sequencing the genomes of 1000 actinobacteria strains.</title>
        <authorList>
            <person name="Klenk H.-P."/>
        </authorList>
    </citation>
    <scope>NUCLEOTIDE SEQUENCE [LARGE SCALE GENOMIC DNA]</scope>
    <source>
        <strain evidence="7 8">DSM 44254</strain>
    </source>
</reference>
<organism evidence="7 8">
    <name type="scientific">Actinocorallia herbida</name>
    <dbReference type="NCBI Taxonomy" id="58109"/>
    <lineage>
        <taxon>Bacteria</taxon>
        <taxon>Bacillati</taxon>
        <taxon>Actinomycetota</taxon>
        <taxon>Actinomycetes</taxon>
        <taxon>Streptosporangiales</taxon>
        <taxon>Thermomonosporaceae</taxon>
        <taxon>Actinocorallia</taxon>
    </lineage>
</organism>
<evidence type="ECO:0000313" key="8">
    <source>
        <dbReference type="Proteomes" id="UP000272400"/>
    </source>
</evidence>
<feature type="compositionally biased region" description="Gly residues" evidence="5">
    <location>
        <begin position="1"/>
        <end position="12"/>
    </location>
</feature>
<evidence type="ECO:0000256" key="2">
    <source>
        <dbReference type="ARBA" id="ARBA00022630"/>
    </source>
</evidence>
<accession>A0A3N1D6M3</accession>
<keyword evidence="3" id="KW-0274">FAD</keyword>
<dbReference type="GO" id="GO:0008115">
    <property type="term" value="F:sarcosine oxidase activity"/>
    <property type="evidence" value="ECO:0007669"/>
    <property type="project" value="TreeGrafter"/>
</dbReference>
<evidence type="ECO:0000259" key="6">
    <source>
        <dbReference type="Pfam" id="PF01266"/>
    </source>
</evidence>
<keyword evidence="8" id="KW-1185">Reference proteome</keyword>
<dbReference type="PANTHER" id="PTHR10961">
    <property type="entry name" value="PEROXISOMAL SARCOSINE OXIDASE"/>
    <property type="match status" value="1"/>
</dbReference>
<name>A0A3N1D6M3_9ACTN</name>
<dbReference type="Proteomes" id="UP000272400">
    <property type="component" value="Unassembled WGS sequence"/>
</dbReference>
<dbReference type="NCBIfam" id="NF008425">
    <property type="entry name" value="PRK11259.1"/>
    <property type="match status" value="1"/>
</dbReference>
<dbReference type="PANTHER" id="PTHR10961:SF7">
    <property type="entry name" value="FAD DEPENDENT OXIDOREDUCTASE DOMAIN-CONTAINING PROTEIN"/>
    <property type="match status" value="1"/>
</dbReference>
<dbReference type="SUPFAM" id="SSF54373">
    <property type="entry name" value="FAD-linked reductases, C-terminal domain"/>
    <property type="match status" value="1"/>
</dbReference>
<gene>
    <name evidence="7" type="ORF">EDD29_6803</name>
</gene>
<dbReference type="AlphaFoldDB" id="A0A3N1D6M3"/>
<dbReference type="Gene3D" id="3.50.50.60">
    <property type="entry name" value="FAD/NAD(P)-binding domain"/>
    <property type="match status" value="1"/>
</dbReference>
<keyword evidence="4" id="KW-0560">Oxidoreductase</keyword>
<protein>
    <submittedName>
        <fullName evidence="7">Sarcosine oxidase</fullName>
    </submittedName>
</protein>
<comment type="cofactor">
    <cofactor evidence="1">
        <name>FAD</name>
        <dbReference type="ChEBI" id="CHEBI:57692"/>
    </cofactor>
</comment>
<sequence>MTLGAGGSGAGAAGTESSNGSPRAAPVTGRARWRSGRAVPKQNVEKKVDMSERVEGFASDGYDAIVVGAGVHGSSAAWRLAARGARVLHLEQFEAGHARGSSHGPTRMIRRAYPSDVWDGLVDRAYAAWDLLEAESGRELVTRTGGLYARPVGEEAAGLRGPDCEPVDFKRAAEIFPGLSLGPEFGAVFDPNAGVIDAAGSLTALADLARAHGVERHDGTPVLSFASDATGVTVRTPKGSAKAAHLVICAGPWTAGLLPEFTDVLRVIRIVNIHVASANEPLLAPPSLGSFSVDVPGIGLMYGIPAFDGKAVKVGLDLGPDDDPAASPAPVTAEERETLHALVRRFLPAADGPITEDLACRYTMAPRNRFAIGPLPTRPHVLVAAACSGHAFKFGPAIGEALADLVQGAPRPDLAFLQPSHMLRPV</sequence>
<evidence type="ECO:0000256" key="3">
    <source>
        <dbReference type="ARBA" id="ARBA00022827"/>
    </source>
</evidence>
<dbReference type="SUPFAM" id="SSF51905">
    <property type="entry name" value="FAD/NAD(P)-binding domain"/>
    <property type="match status" value="1"/>
</dbReference>
<evidence type="ECO:0000256" key="5">
    <source>
        <dbReference type="SAM" id="MobiDB-lite"/>
    </source>
</evidence>
<keyword evidence="2" id="KW-0285">Flavoprotein</keyword>
<dbReference type="InterPro" id="IPR036188">
    <property type="entry name" value="FAD/NAD-bd_sf"/>
</dbReference>
<feature type="domain" description="FAD dependent oxidoreductase" evidence="6">
    <location>
        <begin position="63"/>
        <end position="405"/>
    </location>
</feature>
<evidence type="ECO:0000256" key="4">
    <source>
        <dbReference type="ARBA" id="ARBA00023002"/>
    </source>
</evidence>
<evidence type="ECO:0000256" key="1">
    <source>
        <dbReference type="ARBA" id="ARBA00001974"/>
    </source>
</evidence>
<comment type="caution">
    <text evidence="7">The sequence shown here is derived from an EMBL/GenBank/DDBJ whole genome shotgun (WGS) entry which is preliminary data.</text>
</comment>
<dbReference type="GO" id="GO:0050660">
    <property type="term" value="F:flavin adenine dinucleotide binding"/>
    <property type="evidence" value="ECO:0007669"/>
    <property type="project" value="InterPro"/>
</dbReference>
<dbReference type="InterPro" id="IPR006076">
    <property type="entry name" value="FAD-dep_OxRdtase"/>
</dbReference>
<evidence type="ECO:0000313" key="7">
    <source>
        <dbReference type="EMBL" id="ROO89116.1"/>
    </source>
</evidence>